<dbReference type="InterPro" id="IPR020628">
    <property type="entry name" value="Formate_THF_ligase_CS"/>
</dbReference>
<reference evidence="9 10" key="1">
    <citation type="submission" date="2019-10" db="EMBL/GenBank/DDBJ databases">
        <authorList>
            <person name="Karimi E."/>
        </authorList>
    </citation>
    <scope>NUCLEOTIDE SEQUENCE [LARGE SCALE GENOMIC DNA]</scope>
    <source>
        <strain evidence="9">Exiguobacterium sp. 9Y</strain>
    </source>
</reference>
<keyword evidence="2 8" id="KW-0554">One-carbon metabolism</keyword>
<evidence type="ECO:0000256" key="1">
    <source>
        <dbReference type="ARBA" id="ARBA00004777"/>
    </source>
</evidence>
<dbReference type="FunFam" id="3.10.410.10:FF:000001">
    <property type="entry name" value="Putative formate--tetrahydrofolate ligase"/>
    <property type="match status" value="1"/>
</dbReference>
<evidence type="ECO:0000256" key="5">
    <source>
        <dbReference type="ARBA" id="ARBA00022840"/>
    </source>
</evidence>
<dbReference type="EMBL" id="CABWKQ010000003">
    <property type="protein sequence ID" value="VWX33342.1"/>
    <property type="molecule type" value="Genomic_DNA"/>
</dbReference>
<gene>
    <name evidence="8 9" type="primary">fhs</name>
    <name evidence="9" type="ORF">EXIGUO9Y_110143</name>
</gene>
<dbReference type="InterPro" id="IPR000559">
    <property type="entry name" value="Formate_THF_ligase"/>
</dbReference>
<dbReference type="AlphaFoldDB" id="A0A653I3G9"/>
<dbReference type="FunFam" id="3.30.1510.10:FF:000001">
    <property type="entry name" value="Formate--tetrahydrofolate ligase"/>
    <property type="match status" value="1"/>
</dbReference>
<keyword evidence="5 8" id="KW-0067">ATP-binding</keyword>
<dbReference type="GO" id="GO:0004329">
    <property type="term" value="F:formate-tetrahydrofolate ligase activity"/>
    <property type="evidence" value="ECO:0007669"/>
    <property type="project" value="UniProtKB-UniRule"/>
</dbReference>
<evidence type="ECO:0000256" key="6">
    <source>
        <dbReference type="ARBA" id="ARBA00049033"/>
    </source>
</evidence>
<dbReference type="InterPro" id="IPR027417">
    <property type="entry name" value="P-loop_NTPase"/>
</dbReference>
<dbReference type="UniPathway" id="UPA00193"/>
<keyword evidence="10" id="KW-1185">Reference proteome</keyword>
<dbReference type="HAMAP" id="MF_01543">
    <property type="entry name" value="FTHFS"/>
    <property type="match status" value="1"/>
</dbReference>
<evidence type="ECO:0000256" key="8">
    <source>
        <dbReference type="HAMAP-Rule" id="MF_01543"/>
    </source>
</evidence>
<dbReference type="SUPFAM" id="SSF52540">
    <property type="entry name" value="P-loop containing nucleoside triphosphate hydrolases"/>
    <property type="match status" value="1"/>
</dbReference>
<accession>A0A653I3G9</accession>
<dbReference type="EC" id="6.3.4.3" evidence="8"/>
<dbReference type="GO" id="GO:0005524">
    <property type="term" value="F:ATP binding"/>
    <property type="evidence" value="ECO:0007669"/>
    <property type="project" value="UniProtKB-UniRule"/>
</dbReference>
<dbReference type="Gene3D" id="3.10.410.10">
    <property type="entry name" value="Formyltetrahydrofolate synthetase, domain 3"/>
    <property type="match status" value="1"/>
</dbReference>
<dbReference type="Pfam" id="PF01268">
    <property type="entry name" value="FTHFS"/>
    <property type="match status" value="1"/>
</dbReference>
<proteinExistence type="inferred from homology"/>
<keyword evidence="3 8" id="KW-0436">Ligase</keyword>
<protein>
    <recommendedName>
        <fullName evidence="8">Formate--tetrahydrofolate ligase</fullName>
        <ecNumber evidence="8">6.3.4.3</ecNumber>
    </recommendedName>
    <alternativeName>
        <fullName evidence="8">Formyltetrahydrofolate synthetase</fullName>
        <shortName evidence="8">FHS</shortName>
        <shortName evidence="8">FTHFS</shortName>
    </alternativeName>
</protein>
<comment type="catalytic activity">
    <reaction evidence="6 8">
        <text>(6S)-5,6,7,8-tetrahydrofolate + formate + ATP = (6R)-10-formyltetrahydrofolate + ADP + phosphate</text>
        <dbReference type="Rhea" id="RHEA:20221"/>
        <dbReference type="ChEBI" id="CHEBI:15740"/>
        <dbReference type="ChEBI" id="CHEBI:30616"/>
        <dbReference type="ChEBI" id="CHEBI:43474"/>
        <dbReference type="ChEBI" id="CHEBI:57453"/>
        <dbReference type="ChEBI" id="CHEBI:195366"/>
        <dbReference type="ChEBI" id="CHEBI:456216"/>
        <dbReference type="EC" id="6.3.4.3"/>
    </reaction>
</comment>
<comment type="pathway">
    <text evidence="1 8">One-carbon metabolism; tetrahydrofolate interconversion.</text>
</comment>
<evidence type="ECO:0000313" key="10">
    <source>
        <dbReference type="Proteomes" id="UP000439752"/>
    </source>
</evidence>
<dbReference type="Gene3D" id="3.30.1510.10">
    <property type="entry name" value="Domain 2, N(10)-formyltetrahydrofolate synthetase"/>
    <property type="match status" value="1"/>
</dbReference>
<comment type="similarity">
    <text evidence="7 8">Belongs to the formate--tetrahydrofolate ligase family.</text>
</comment>
<dbReference type="CDD" id="cd00477">
    <property type="entry name" value="FTHFS"/>
    <property type="match status" value="1"/>
</dbReference>
<dbReference type="Proteomes" id="UP000439752">
    <property type="component" value="Unassembled WGS sequence"/>
</dbReference>
<dbReference type="PROSITE" id="PS00722">
    <property type="entry name" value="FTHFS_2"/>
    <property type="match status" value="1"/>
</dbReference>
<dbReference type="NCBIfam" id="NF010030">
    <property type="entry name" value="PRK13505.1"/>
    <property type="match status" value="1"/>
</dbReference>
<evidence type="ECO:0000256" key="4">
    <source>
        <dbReference type="ARBA" id="ARBA00022741"/>
    </source>
</evidence>
<evidence type="ECO:0000256" key="3">
    <source>
        <dbReference type="ARBA" id="ARBA00022598"/>
    </source>
</evidence>
<name>A0A653I3G9_9BACL</name>
<evidence type="ECO:0000313" key="9">
    <source>
        <dbReference type="EMBL" id="VWX33342.1"/>
    </source>
</evidence>
<evidence type="ECO:0000256" key="7">
    <source>
        <dbReference type="ARBA" id="ARBA00061363"/>
    </source>
</evidence>
<dbReference type="Gene3D" id="3.40.50.300">
    <property type="entry name" value="P-loop containing nucleotide triphosphate hydrolases"/>
    <property type="match status" value="1"/>
</dbReference>
<sequence length="559" mass="60506">MEKTIRSDLEIAQQTILKPISEIADQIGLTEADYDSYGKYKAKLSDGLATRLATKTDGKLILVTAINPTAAGEGKSTVTVGLGQALHRQNHKTMICLREPSLGPTMGLKGGACGGGYSQVLPMEEINLHFTGDMHAITSAHNTISALLDNHMHQGNELHIDPRRITWKRVLDLNDRALRNITIGLGGPAHSIPRQDGFDITVASEIMAVLCLADSLKDLEERISRIVVAYSYDQQPITVKDIEASGAATLLLKEAFRPNLVQTVEGTPALIHGGPFANIAHGCNSLIATRTALKLSDYVVTEAGFGADLGAEKFFNIKSRIGNLHPDAVVIVATIRALKMHGGVAKDQLVEENLAALTEGLALLEKHVETMDLFGVPAVVALNRFFTDTETERQTVLTWCRERNIRVAESEVFSQGGAGGEALVSQVMEALEEESQFKPLYPAELPLKQKIERIATRVYGAADVHFEEKALRELERCAERGLNDLPICMAKTPFSLTDDPSKYGRVEGFTITVREIKPAIGAGFIIALTGNVLTMPGLPKKPAANQMGISEDGTIFGLS</sequence>
<organism evidence="9 10">
    <name type="scientific">Exiguobacterium oxidotolerans</name>
    <dbReference type="NCBI Taxonomy" id="223958"/>
    <lineage>
        <taxon>Bacteria</taxon>
        <taxon>Bacillati</taxon>
        <taxon>Bacillota</taxon>
        <taxon>Bacilli</taxon>
        <taxon>Bacillales</taxon>
        <taxon>Bacillales Family XII. Incertae Sedis</taxon>
        <taxon>Exiguobacterium</taxon>
    </lineage>
</organism>
<keyword evidence="4 8" id="KW-0547">Nucleotide-binding</keyword>
<dbReference type="GO" id="GO:0035999">
    <property type="term" value="P:tetrahydrofolate interconversion"/>
    <property type="evidence" value="ECO:0007669"/>
    <property type="project" value="UniProtKB-UniRule"/>
</dbReference>
<evidence type="ECO:0000256" key="2">
    <source>
        <dbReference type="ARBA" id="ARBA00022563"/>
    </source>
</evidence>
<dbReference type="RefSeq" id="WP_159172754.1">
    <property type="nucleotide sequence ID" value="NZ_LR732308.1"/>
</dbReference>
<feature type="binding site" evidence="8">
    <location>
        <begin position="69"/>
        <end position="76"/>
    </location>
    <ligand>
        <name>ATP</name>
        <dbReference type="ChEBI" id="CHEBI:30616"/>
    </ligand>
</feature>